<dbReference type="PANTHER" id="PTHR23220:SF133">
    <property type="entry name" value="INTEGRIN ALPHA-PS2"/>
    <property type="match status" value="1"/>
</dbReference>
<dbReference type="Proteomes" id="UP000046395">
    <property type="component" value="Unassembled WGS sequence"/>
</dbReference>
<dbReference type="GO" id="GO:0007160">
    <property type="term" value="P:cell-matrix adhesion"/>
    <property type="evidence" value="ECO:0007669"/>
    <property type="project" value="TreeGrafter"/>
</dbReference>
<evidence type="ECO:0000259" key="14">
    <source>
        <dbReference type="Pfam" id="PF08441"/>
    </source>
</evidence>
<dbReference type="InterPro" id="IPR013519">
    <property type="entry name" value="Int_alpha_beta-p"/>
</dbReference>
<keyword evidence="11" id="KW-0325">Glycoprotein</keyword>
<evidence type="ECO:0000256" key="13">
    <source>
        <dbReference type="RuleBase" id="RU003762"/>
    </source>
</evidence>
<keyword evidence="3 13" id="KW-0812">Transmembrane</keyword>
<dbReference type="Gene3D" id="2.130.10.130">
    <property type="entry name" value="Integrin alpha, N-terminal"/>
    <property type="match status" value="1"/>
</dbReference>
<comment type="subcellular location">
    <subcellularLocation>
        <location evidence="1 13">Membrane</location>
        <topology evidence="1 13">Single-pass type I membrane protein</topology>
    </subcellularLocation>
</comment>
<feature type="repeat" description="FG-GAP" evidence="12">
    <location>
        <begin position="109"/>
        <end position="172"/>
    </location>
</feature>
<dbReference type="InterPro" id="IPR000413">
    <property type="entry name" value="Integrin_alpha"/>
</dbReference>
<evidence type="ECO:0000259" key="16">
    <source>
        <dbReference type="Pfam" id="PF20806"/>
    </source>
</evidence>
<keyword evidence="8 13" id="KW-0401">Integrin</keyword>
<dbReference type="GO" id="GO:0098609">
    <property type="term" value="P:cell-cell adhesion"/>
    <property type="evidence" value="ECO:0007669"/>
    <property type="project" value="TreeGrafter"/>
</dbReference>
<keyword evidence="17" id="KW-1185">Reference proteome</keyword>
<proteinExistence type="inferred from homology"/>
<evidence type="ECO:0000256" key="6">
    <source>
        <dbReference type="ARBA" id="ARBA00022889"/>
    </source>
</evidence>
<evidence type="ECO:0000313" key="19">
    <source>
        <dbReference type="WBParaSite" id="TMUE_2000008306.2"/>
    </source>
</evidence>
<dbReference type="WBParaSite" id="TMUE_2000008306.3">
    <property type="protein sequence ID" value="TMUE_2000008306.3"/>
    <property type="gene ID" value="WBGene00294179"/>
</dbReference>
<reference evidence="18" key="3">
    <citation type="submission" date="2019-12" db="UniProtKB">
        <authorList>
            <consortium name="WormBaseParasite"/>
        </authorList>
    </citation>
    <scope>IDENTIFICATION</scope>
</reference>
<keyword evidence="10 13" id="KW-0675">Receptor</keyword>
<dbReference type="GO" id="GO:0008305">
    <property type="term" value="C:integrin complex"/>
    <property type="evidence" value="ECO:0007669"/>
    <property type="project" value="InterPro"/>
</dbReference>
<dbReference type="PROSITE" id="PS51470">
    <property type="entry name" value="FG_GAP"/>
    <property type="match status" value="5"/>
</dbReference>
<feature type="repeat" description="FG-GAP" evidence="12">
    <location>
        <begin position="357"/>
        <end position="415"/>
    </location>
</feature>
<feature type="transmembrane region" description="Helical" evidence="13">
    <location>
        <begin position="1023"/>
        <end position="1044"/>
    </location>
</feature>
<reference evidence="17" key="1">
    <citation type="submission" date="2013-11" db="EMBL/GenBank/DDBJ databases">
        <authorList>
            <person name="Aslett M."/>
        </authorList>
    </citation>
    <scope>NUCLEOTIDE SEQUENCE [LARGE SCALE GENOMIC DNA]</scope>
    <source>
        <strain evidence="17">Edinburgh</strain>
    </source>
</reference>
<reference evidence="17" key="2">
    <citation type="submission" date="2014-03" db="EMBL/GenBank/DDBJ databases">
        <title>The whipworm genome and dual-species transcriptomics of an intimate host-pathogen interaction.</title>
        <authorList>
            <person name="Foth B.J."/>
            <person name="Tsai I.J."/>
            <person name="Reid A.J."/>
            <person name="Bancroft A.J."/>
            <person name="Nichol S."/>
            <person name="Tracey A."/>
            <person name="Holroyd N."/>
            <person name="Cotton J.A."/>
            <person name="Stanley E.J."/>
            <person name="Zarowiecki M."/>
            <person name="Liu J.Z."/>
            <person name="Huckvale T."/>
            <person name="Cooper P.J."/>
            <person name="Grencis R.K."/>
            <person name="Berriman M."/>
        </authorList>
    </citation>
    <scope>NUCLEOTIDE SEQUENCE [LARGE SCALE GENOMIC DNA]</scope>
    <source>
        <strain evidence="17">Edinburgh</strain>
    </source>
</reference>
<dbReference type="AlphaFoldDB" id="A0A5S6QLT9"/>
<keyword evidence="9 13" id="KW-0472">Membrane</keyword>
<evidence type="ECO:0000259" key="15">
    <source>
        <dbReference type="Pfam" id="PF20805"/>
    </source>
</evidence>
<dbReference type="Pfam" id="PF08441">
    <property type="entry name" value="Integrin_A_Ig_1"/>
    <property type="match status" value="1"/>
</dbReference>
<feature type="domain" description="Integrin alpha second immunoglobulin-like" evidence="15">
    <location>
        <begin position="619"/>
        <end position="762"/>
    </location>
</feature>
<dbReference type="Gene3D" id="1.20.5.930">
    <property type="entry name" value="Bicelle-embedded integrin alpha(iib) transmembrane segment"/>
    <property type="match status" value="1"/>
</dbReference>
<protein>
    <submittedName>
        <fullName evidence="18 19">Integrin_alpha2 domain-containing protein</fullName>
    </submittedName>
</protein>
<evidence type="ECO:0000256" key="9">
    <source>
        <dbReference type="ARBA" id="ARBA00023136"/>
    </source>
</evidence>
<accession>A0A5S6QLT9</accession>
<comment type="similarity">
    <text evidence="2 13">Belongs to the integrin alpha chain family.</text>
</comment>
<dbReference type="WBParaSite" id="TMUE_2000008306.4">
    <property type="protein sequence ID" value="TMUE_2000008306.4"/>
    <property type="gene ID" value="WBGene00294179"/>
</dbReference>
<dbReference type="SUPFAM" id="SSF69318">
    <property type="entry name" value="Integrin alpha N-terminal domain"/>
    <property type="match status" value="1"/>
</dbReference>
<feature type="chain" id="PRO_5044517191" evidence="13">
    <location>
        <begin position="29"/>
        <end position="1095"/>
    </location>
</feature>
<keyword evidence="7 13" id="KW-1133">Transmembrane helix</keyword>
<feature type="domain" description="Integrin alpha third immunoglobulin-like" evidence="16">
    <location>
        <begin position="773"/>
        <end position="1010"/>
    </location>
</feature>
<keyword evidence="4 13" id="KW-0732">Signal</keyword>
<dbReference type="InterPro" id="IPR028994">
    <property type="entry name" value="Integrin_alpha_N"/>
</dbReference>
<dbReference type="Pfam" id="PF20806">
    <property type="entry name" value="Integrin_A_Ig_3"/>
    <property type="match status" value="1"/>
</dbReference>
<feature type="repeat" description="FG-GAP" evidence="12">
    <location>
        <begin position="419"/>
        <end position="481"/>
    </location>
</feature>
<dbReference type="GO" id="GO:0009897">
    <property type="term" value="C:external side of plasma membrane"/>
    <property type="evidence" value="ECO:0007669"/>
    <property type="project" value="TreeGrafter"/>
</dbReference>
<dbReference type="InterPro" id="IPR013517">
    <property type="entry name" value="FG-GAP"/>
</dbReference>
<dbReference type="GO" id="GO:0033627">
    <property type="term" value="P:cell adhesion mediated by integrin"/>
    <property type="evidence" value="ECO:0007669"/>
    <property type="project" value="TreeGrafter"/>
</dbReference>
<dbReference type="InterPro" id="IPR048286">
    <property type="entry name" value="Integrin_alpha_Ig-like_3"/>
</dbReference>
<dbReference type="Pfam" id="PF01839">
    <property type="entry name" value="FG-GAP"/>
    <property type="match status" value="2"/>
</dbReference>
<evidence type="ECO:0000256" key="10">
    <source>
        <dbReference type="ARBA" id="ARBA00023170"/>
    </source>
</evidence>
<dbReference type="GO" id="GO:0048513">
    <property type="term" value="P:animal organ development"/>
    <property type="evidence" value="ECO:0007669"/>
    <property type="project" value="UniProtKB-ARBA"/>
</dbReference>
<dbReference type="SUPFAM" id="SSF69179">
    <property type="entry name" value="Integrin domains"/>
    <property type="match status" value="3"/>
</dbReference>
<dbReference type="STRING" id="70415.A0A5S6QLT9"/>
<dbReference type="GO" id="GO:0007229">
    <property type="term" value="P:integrin-mediated signaling pathway"/>
    <property type="evidence" value="ECO:0007669"/>
    <property type="project" value="UniProtKB-KW"/>
</dbReference>
<organism evidence="17 18">
    <name type="scientific">Trichuris muris</name>
    <name type="common">Mouse whipworm</name>
    <dbReference type="NCBI Taxonomy" id="70415"/>
    <lineage>
        <taxon>Eukaryota</taxon>
        <taxon>Metazoa</taxon>
        <taxon>Ecdysozoa</taxon>
        <taxon>Nematoda</taxon>
        <taxon>Enoplea</taxon>
        <taxon>Dorylaimia</taxon>
        <taxon>Trichinellida</taxon>
        <taxon>Trichuridae</taxon>
        <taxon>Trichuris</taxon>
    </lineage>
</organism>
<evidence type="ECO:0000256" key="12">
    <source>
        <dbReference type="PROSITE-ProRule" id="PRU00803"/>
    </source>
</evidence>
<dbReference type="PROSITE" id="PS00242">
    <property type="entry name" value="INTEGRIN_ALPHA"/>
    <property type="match status" value="1"/>
</dbReference>
<evidence type="ECO:0000256" key="8">
    <source>
        <dbReference type="ARBA" id="ARBA00023037"/>
    </source>
</evidence>
<keyword evidence="5" id="KW-0677">Repeat</keyword>
<dbReference type="WBParaSite" id="TMUE_2000008306.2">
    <property type="protein sequence ID" value="TMUE_2000008306.2"/>
    <property type="gene ID" value="WBGene00294179"/>
</dbReference>
<evidence type="ECO:0000256" key="1">
    <source>
        <dbReference type="ARBA" id="ARBA00004479"/>
    </source>
</evidence>
<evidence type="ECO:0000256" key="4">
    <source>
        <dbReference type="ARBA" id="ARBA00022729"/>
    </source>
</evidence>
<dbReference type="Gene3D" id="2.60.40.1460">
    <property type="entry name" value="Integrin domains. Chain A, domain 2"/>
    <property type="match status" value="1"/>
</dbReference>
<dbReference type="SMART" id="SM00191">
    <property type="entry name" value="Int_alpha"/>
    <property type="match status" value="6"/>
</dbReference>
<evidence type="ECO:0000256" key="2">
    <source>
        <dbReference type="ARBA" id="ARBA00008054"/>
    </source>
</evidence>
<feature type="repeat" description="FG-GAP" evidence="12">
    <location>
        <begin position="33"/>
        <end position="96"/>
    </location>
</feature>
<dbReference type="GO" id="GO:0005178">
    <property type="term" value="F:integrin binding"/>
    <property type="evidence" value="ECO:0007669"/>
    <property type="project" value="TreeGrafter"/>
</dbReference>
<dbReference type="Pfam" id="PF20805">
    <property type="entry name" value="Integrin_A_Ig_2"/>
    <property type="match status" value="1"/>
</dbReference>
<dbReference type="InterPro" id="IPR032695">
    <property type="entry name" value="Integrin_dom_sf"/>
</dbReference>
<dbReference type="Gene3D" id="2.60.40.1530">
    <property type="entry name" value="ntegrin, alpha v. Chain A, domain 4"/>
    <property type="match status" value="1"/>
</dbReference>
<dbReference type="PANTHER" id="PTHR23220">
    <property type="entry name" value="INTEGRIN ALPHA"/>
    <property type="match status" value="1"/>
</dbReference>
<evidence type="ECO:0000313" key="18">
    <source>
        <dbReference type="WBParaSite" id="TMUE_2000008306.1"/>
    </source>
</evidence>
<feature type="signal peptide" evidence="13">
    <location>
        <begin position="1"/>
        <end position="28"/>
    </location>
</feature>
<dbReference type="PRINTS" id="PR01185">
    <property type="entry name" value="INTEGRINA"/>
</dbReference>
<name>A0A5S6QLT9_TRIMR</name>
<dbReference type="WBParaSite" id="TMUE_2000008306.1">
    <property type="protein sequence ID" value="TMUE_2000008306.1"/>
    <property type="gene ID" value="WBGene00294179"/>
</dbReference>
<evidence type="ECO:0000313" key="17">
    <source>
        <dbReference type="Proteomes" id="UP000046395"/>
    </source>
</evidence>
<dbReference type="InterPro" id="IPR018184">
    <property type="entry name" value="Integrin_alpha_C_CS"/>
</dbReference>
<keyword evidence="6 13" id="KW-0130">Cell adhesion</keyword>
<evidence type="ECO:0000256" key="7">
    <source>
        <dbReference type="ARBA" id="ARBA00022989"/>
    </source>
</evidence>
<feature type="repeat" description="FG-GAP" evidence="12">
    <location>
        <begin position="284"/>
        <end position="356"/>
    </location>
</feature>
<sequence>MWPFFVCQMRLLLISYVVVNYLSNTLDAFNVDLRTRIIHRGERRSMFGYDVDMFKHHRSGQVGLLVGAPRAQTGQPGVRNGGAVYRCEAADQRCTKIFFDTAGHGRALNGSVLLQIDSKSDQWFGATVVSSKNGDSVLACAPRYTYFYSTFERKEPVGTCYLAQNSFSSFREFSPCRMETRWGYHRLGFCMAGFSAAISDENDKLFIGAPGAWYWQGALIVQGTDREDNVHRTSEGPARLDDIYLGYSIAAGNFRGRSDNDVAIGAPKGGELSGMVTLLDDRANVLVNITGHQVGSYFGAALAVDDLNNDGLDDLIIGAPLYSVRKNEESGENPVKSEYEVGAVYVYFQNKQHKFPRQTKLVGHREWSRFGHDVATTGDLNGDGYNDFIVGAPFDGPSKKGAVYIYHGSKKGVNEKFSQVIHAREVDPTLTTFGWSISGGIDVDGNEYPDIFVGAYKSDRAVLFKSRPVVSVTGFVKANPDIVNLENKFCRLMKSENVPCVQLRLCLQYNGRGVPDELYFRVIINLDAKKGLSSRARFLESHSITQLTLDSVPIRKGERWCERRYIYVIDDIRDKLNPILIQVNYSISDDAFPYQQLRPVKDAYLPGVITGEVNIQKDCGRDNICIPDLQMTAELNKEAILIGADDRFNVSVVIHNGLEDAFEAQFFVIAPVGLDYEGFTRLVPTRTITCSQPKELNEKGYVISCDIGNPLPRASTVRFSLQFSTENVETIVGGISLHLITNSTNNESSSTLNDNEVKIEIPMEVKTDFIVTGVSRNETYDYDFSEFRKDIVFDSDAGPLVSHVYEVRNLGPTTLSEVSVDIYWPSFFRDNFKPLLYLIDDIQSEGKVECELLQKGHLNPEGLTIMPLIQEQDHSFPRTKRSILNANMHRYEEKSYVMKALRDAVSMMKDSATDFRNTFGEMRVALQRVKVDCTEMACTQWRCKINDFKRDERVLLKIDSRLWVNTLIEEVFYDAMISSVAIAEVTKLPYKHPDMALPLRYAVVSTIINPNDPTRVGRGVPGWLIFVAILAGLACLLLLIMLLWRFGFFKRKRPPRGQALLSKPPEAEYYGYSTYSSTQPGGFVTYGNPQYRQNM</sequence>
<evidence type="ECO:0000256" key="5">
    <source>
        <dbReference type="ARBA" id="ARBA00022737"/>
    </source>
</evidence>
<evidence type="ECO:0000256" key="11">
    <source>
        <dbReference type="ARBA" id="ARBA00023180"/>
    </source>
</evidence>
<dbReference type="Gene3D" id="2.60.40.1510">
    <property type="entry name" value="ntegrin, alpha v. Chain A, domain 3"/>
    <property type="match status" value="1"/>
</dbReference>
<dbReference type="InterPro" id="IPR048285">
    <property type="entry name" value="Integrin_alpha_Ig-like_2"/>
</dbReference>
<evidence type="ECO:0000256" key="3">
    <source>
        <dbReference type="ARBA" id="ARBA00022692"/>
    </source>
</evidence>
<feature type="domain" description="Integrin alpha first immunoglubulin-like" evidence="14">
    <location>
        <begin position="466"/>
        <end position="618"/>
    </location>
</feature>
<dbReference type="InterPro" id="IPR013649">
    <property type="entry name" value="Integrin_alpha_Ig-like_1"/>
</dbReference>